<name>A0AAV0NCM9_9ROSI</name>
<protein>
    <submittedName>
        <fullName evidence="1">Uncharacterized protein</fullName>
    </submittedName>
</protein>
<reference evidence="1" key="1">
    <citation type="submission" date="2022-08" db="EMBL/GenBank/DDBJ databases">
        <authorList>
            <person name="Gutierrez-Valencia J."/>
        </authorList>
    </citation>
    <scope>NUCLEOTIDE SEQUENCE</scope>
</reference>
<gene>
    <name evidence="1" type="ORF">LITE_LOCUS32640</name>
</gene>
<organism evidence="1 2">
    <name type="scientific">Linum tenue</name>
    <dbReference type="NCBI Taxonomy" id="586396"/>
    <lineage>
        <taxon>Eukaryota</taxon>
        <taxon>Viridiplantae</taxon>
        <taxon>Streptophyta</taxon>
        <taxon>Embryophyta</taxon>
        <taxon>Tracheophyta</taxon>
        <taxon>Spermatophyta</taxon>
        <taxon>Magnoliopsida</taxon>
        <taxon>eudicotyledons</taxon>
        <taxon>Gunneridae</taxon>
        <taxon>Pentapetalae</taxon>
        <taxon>rosids</taxon>
        <taxon>fabids</taxon>
        <taxon>Malpighiales</taxon>
        <taxon>Linaceae</taxon>
        <taxon>Linum</taxon>
    </lineage>
</organism>
<evidence type="ECO:0000313" key="2">
    <source>
        <dbReference type="Proteomes" id="UP001154282"/>
    </source>
</evidence>
<comment type="caution">
    <text evidence="1">The sequence shown here is derived from an EMBL/GenBank/DDBJ whole genome shotgun (WGS) entry which is preliminary data.</text>
</comment>
<dbReference type="EMBL" id="CAMGYJ010000008">
    <property type="protein sequence ID" value="CAI0456139.1"/>
    <property type="molecule type" value="Genomic_DNA"/>
</dbReference>
<dbReference type="AlphaFoldDB" id="A0AAV0NCM9"/>
<dbReference type="Proteomes" id="UP001154282">
    <property type="component" value="Unassembled WGS sequence"/>
</dbReference>
<proteinExistence type="predicted"/>
<sequence>MSLCRTPHDHRCESQSIKTGAMPNSLCPDPESQIWVPPGNSIAADGCTFGDPLCLHFRLQTSTSSPPEYHNP</sequence>
<keyword evidence="2" id="KW-1185">Reference proteome</keyword>
<accession>A0AAV0NCM9</accession>
<evidence type="ECO:0000313" key="1">
    <source>
        <dbReference type="EMBL" id="CAI0456139.1"/>
    </source>
</evidence>